<name>A0A2U1KPV9_ARTAN</name>
<dbReference type="EMBL" id="PKPP01015283">
    <property type="protein sequence ID" value="PWA38772.1"/>
    <property type="molecule type" value="Genomic_DNA"/>
</dbReference>
<feature type="signal peptide" evidence="1">
    <location>
        <begin position="1"/>
        <end position="22"/>
    </location>
</feature>
<accession>A0A2U1KPV9</accession>
<proteinExistence type="predicted"/>
<evidence type="ECO:0000313" key="2">
    <source>
        <dbReference type="EMBL" id="PWA38772.1"/>
    </source>
</evidence>
<keyword evidence="1" id="KW-0732">Signal</keyword>
<dbReference type="AlphaFoldDB" id="A0A2U1KPV9"/>
<protein>
    <submittedName>
        <fullName evidence="2">Uncharacterized protein</fullName>
    </submittedName>
</protein>
<organism evidence="2 3">
    <name type="scientific">Artemisia annua</name>
    <name type="common">Sweet wormwood</name>
    <dbReference type="NCBI Taxonomy" id="35608"/>
    <lineage>
        <taxon>Eukaryota</taxon>
        <taxon>Viridiplantae</taxon>
        <taxon>Streptophyta</taxon>
        <taxon>Embryophyta</taxon>
        <taxon>Tracheophyta</taxon>
        <taxon>Spermatophyta</taxon>
        <taxon>Magnoliopsida</taxon>
        <taxon>eudicotyledons</taxon>
        <taxon>Gunneridae</taxon>
        <taxon>Pentapetalae</taxon>
        <taxon>asterids</taxon>
        <taxon>campanulids</taxon>
        <taxon>Asterales</taxon>
        <taxon>Asteraceae</taxon>
        <taxon>Asteroideae</taxon>
        <taxon>Anthemideae</taxon>
        <taxon>Artemisiinae</taxon>
        <taxon>Artemisia</taxon>
    </lineage>
</organism>
<feature type="chain" id="PRO_5015451831" evidence="1">
    <location>
        <begin position="23"/>
        <end position="82"/>
    </location>
</feature>
<reference evidence="2 3" key="1">
    <citation type="journal article" date="2018" name="Mol. Plant">
        <title>The genome of Artemisia annua provides insight into the evolution of Asteraceae family and artemisinin biosynthesis.</title>
        <authorList>
            <person name="Shen Q."/>
            <person name="Zhang L."/>
            <person name="Liao Z."/>
            <person name="Wang S."/>
            <person name="Yan T."/>
            <person name="Shi P."/>
            <person name="Liu M."/>
            <person name="Fu X."/>
            <person name="Pan Q."/>
            <person name="Wang Y."/>
            <person name="Lv Z."/>
            <person name="Lu X."/>
            <person name="Zhang F."/>
            <person name="Jiang W."/>
            <person name="Ma Y."/>
            <person name="Chen M."/>
            <person name="Hao X."/>
            <person name="Li L."/>
            <person name="Tang Y."/>
            <person name="Lv G."/>
            <person name="Zhou Y."/>
            <person name="Sun X."/>
            <person name="Brodelius P.E."/>
            <person name="Rose J.K.C."/>
            <person name="Tang K."/>
        </authorList>
    </citation>
    <scope>NUCLEOTIDE SEQUENCE [LARGE SCALE GENOMIC DNA]</scope>
    <source>
        <strain evidence="3">cv. Huhao1</strain>
        <tissue evidence="2">Leaf</tissue>
    </source>
</reference>
<comment type="caution">
    <text evidence="2">The sequence shown here is derived from an EMBL/GenBank/DDBJ whole genome shotgun (WGS) entry which is preliminary data.</text>
</comment>
<gene>
    <name evidence="2" type="ORF">CTI12_AA578280</name>
</gene>
<evidence type="ECO:0000313" key="3">
    <source>
        <dbReference type="Proteomes" id="UP000245207"/>
    </source>
</evidence>
<dbReference type="Proteomes" id="UP000245207">
    <property type="component" value="Unassembled WGS sequence"/>
</dbReference>
<keyword evidence="3" id="KW-1185">Reference proteome</keyword>
<sequence length="82" mass="9124">MPSVISLCIVILVCILLLPCLTFVFHFSDGEARGKNNTPVLASTTEILKGVSQMKDNFGINFGGFLLKHTWAFSWSDIAERY</sequence>
<evidence type="ECO:0000256" key="1">
    <source>
        <dbReference type="SAM" id="SignalP"/>
    </source>
</evidence>